<dbReference type="OrthoDB" id="218629at2"/>
<feature type="signal peptide" evidence="1">
    <location>
        <begin position="1"/>
        <end position="38"/>
    </location>
</feature>
<feature type="chain" id="PRO_5022206427" description="WD40-like Beta Propeller Repeat protein" evidence="1">
    <location>
        <begin position="39"/>
        <end position="365"/>
    </location>
</feature>
<evidence type="ECO:0008006" key="4">
    <source>
        <dbReference type="Google" id="ProtNLM"/>
    </source>
</evidence>
<evidence type="ECO:0000313" key="3">
    <source>
        <dbReference type="Proteomes" id="UP000320390"/>
    </source>
</evidence>
<evidence type="ECO:0000256" key="1">
    <source>
        <dbReference type="SAM" id="SignalP"/>
    </source>
</evidence>
<keyword evidence="3" id="KW-1185">Reference proteome</keyword>
<gene>
    <name evidence="2" type="ORF">Poly30_33610</name>
</gene>
<accession>A0A518EUV1</accession>
<proteinExistence type="predicted"/>
<dbReference type="Proteomes" id="UP000320390">
    <property type="component" value="Chromosome"/>
</dbReference>
<name>A0A518EUV1_9BACT</name>
<keyword evidence="1" id="KW-0732">Signal</keyword>
<sequence length="365" mass="37824" precursor="true">MKLLTPFLEISSTLTRRRAAALAILAWLSASGSSTASAAPPRQCPVATTERVSVDSTGIPGSGGSGFGPGREIAVSDSGRFIAFSSDANNLVPGDVNGSPDVFVRDVVHGTTWLVSRTAQGAPGNGASTWPSMDENGLAVTFQSTASDLVPGDTNGLQDIFLYCRSTGSVSLVSQGTNGALSNGTSETPDLSADAANVVSVPGSSTDVYLRDRSVGTRAAGGTYCLSSVNSSGAMAETNIGGNNRIAAQSLVLQTEFLPPHSLRYYLFGETVGNVPGFGGSAGRLCLGGQIFRLTSFVQTAGLGGTVVQPMPFGSLPAAASLDVGETWHFQYWYRDSQGGAVDLEYVLGRSRSTSRFTAVHFSRR</sequence>
<reference evidence="2 3" key="1">
    <citation type="submission" date="2019-02" db="EMBL/GenBank/DDBJ databases">
        <title>Deep-cultivation of Planctomycetes and their phenomic and genomic characterization uncovers novel biology.</title>
        <authorList>
            <person name="Wiegand S."/>
            <person name="Jogler M."/>
            <person name="Boedeker C."/>
            <person name="Pinto D."/>
            <person name="Vollmers J."/>
            <person name="Rivas-Marin E."/>
            <person name="Kohn T."/>
            <person name="Peeters S.H."/>
            <person name="Heuer A."/>
            <person name="Rast P."/>
            <person name="Oberbeckmann S."/>
            <person name="Bunk B."/>
            <person name="Jeske O."/>
            <person name="Meyerdierks A."/>
            <person name="Storesund J.E."/>
            <person name="Kallscheuer N."/>
            <person name="Luecker S."/>
            <person name="Lage O.M."/>
            <person name="Pohl T."/>
            <person name="Merkel B.J."/>
            <person name="Hornburger P."/>
            <person name="Mueller R.-W."/>
            <person name="Bruemmer F."/>
            <person name="Labrenz M."/>
            <person name="Spormann A.M."/>
            <person name="Op den Camp H."/>
            <person name="Overmann J."/>
            <person name="Amann R."/>
            <person name="Jetten M.S.M."/>
            <person name="Mascher T."/>
            <person name="Medema M.H."/>
            <person name="Devos D.P."/>
            <person name="Kaster A.-K."/>
            <person name="Ovreas L."/>
            <person name="Rohde M."/>
            <person name="Galperin M.Y."/>
            <person name="Jogler C."/>
        </authorList>
    </citation>
    <scope>NUCLEOTIDE SEQUENCE [LARGE SCALE GENOMIC DNA]</scope>
    <source>
        <strain evidence="2 3">Poly30</strain>
    </source>
</reference>
<organism evidence="2 3">
    <name type="scientific">Saltatorellus ferox</name>
    <dbReference type="NCBI Taxonomy" id="2528018"/>
    <lineage>
        <taxon>Bacteria</taxon>
        <taxon>Pseudomonadati</taxon>
        <taxon>Planctomycetota</taxon>
        <taxon>Planctomycetia</taxon>
        <taxon>Planctomycetia incertae sedis</taxon>
        <taxon>Saltatorellus</taxon>
    </lineage>
</organism>
<evidence type="ECO:0000313" key="2">
    <source>
        <dbReference type="EMBL" id="QDV07828.1"/>
    </source>
</evidence>
<protein>
    <recommendedName>
        <fullName evidence="4">WD40-like Beta Propeller Repeat protein</fullName>
    </recommendedName>
</protein>
<dbReference type="EMBL" id="CP036434">
    <property type="protein sequence ID" value="QDV07828.1"/>
    <property type="molecule type" value="Genomic_DNA"/>
</dbReference>
<dbReference type="AlphaFoldDB" id="A0A518EUV1"/>
<dbReference type="RefSeq" id="WP_145199410.1">
    <property type="nucleotide sequence ID" value="NZ_CP036434.1"/>
</dbReference>